<dbReference type="EMBL" id="JARBDR010000524">
    <property type="protein sequence ID" value="KAJ8311235.1"/>
    <property type="molecule type" value="Genomic_DNA"/>
</dbReference>
<evidence type="ECO:0000313" key="2">
    <source>
        <dbReference type="Proteomes" id="UP001217089"/>
    </source>
</evidence>
<sequence>MGSRLSNQTRSQRRVNFVFVPCHLLSTDAYSLVIGKPTLFCSKLSALSPCVFYLCSISENSIIMGTGVSGLCADVNSPKSIRIRPSSARRAPKIGDIRHSLYITFIHLNAKHEKGEAFFVAMAI</sequence>
<dbReference type="Proteomes" id="UP001217089">
    <property type="component" value="Unassembled WGS sequence"/>
</dbReference>
<name>A0ABQ9F6P4_TEGGR</name>
<accession>A0ABQ9F6P4</accession>
<gene>
    <name evidence="1" type="ORF">KUTeg_011214</name>
</gene>
<proteinExistence type="predicted"/>
<comment type="caution">
    <text evidence="1">The sequence shown here is derived from an EMBL/GenBank/DDBJ whole genome shotgun (WGS) entry which is preliminary data.</text>
</comment>
<keyword evidence="2" id="KW-1185">Reference proteome</keyword>
<protein>
    <submittedName>
        <fullName evidence="1">Uncharacterized protein</fullName>
    </submittedName>
</protein>
<evidence type="ECO:0000313" key="1">
    <source>
        <dbReference type="EMBL" id="KAJ8311235.1"/>
    </source>
</evidence>
<organism evidence="1 2">
    <name type="scientific">Tegillarca granosa</name>
    <name type="common">Malaysian cockle</name>
    <name type="synonym">Anadara granosa</name>
    <dbReference type="NCBI Taxonomy" id="220873"/>
    <lineage>
        <taxon>Eukaryota</taxon>
        <taxon>Metazoa</taxon>
        <taxon>Spiralia</taxon>
        <taxon>Lophotrochozoa</taxon>
        <taxon>Mollusca</taxon>
        <taxon>Bivalvia</taxon>
        <taxon>Autobranchia</taxon>
        <taxon>Pteriomorphia</taxon>
        <taxon>Arcoida</taxon>
        <taxon>Arcoidea</taxon>
        <taxon>Arcidae</taxon>
        <taxon>Tegillarca</taxon>
    </lineage>
</organism>
<reference evidence="1 2" key="1">
    <citation type="submission" date="2022-12" db="EMBL/GenBank/DDBJ databases">
        <title>Chromosome-level genome of Tegillarca granosa.</title>
        <authorList>
            <person name="Kim J."/>
        </authorList>
    </citation>
    <scope>NUCLEOTIDE SEQUENCE [LARGE SCALE GENOMIC DNA]</scope>
    <source>
        <strain evidence="1">Teg-2019</strain>
        <tissue evidence="1">Adductor muscle</tissue>
    </source>
</reference>